<dbReference type="PROSITE" id="PS00077">
    <property type="entry name" value="COX1_CUB"/>
    <property type="match status" value="1"/>
</dbReference>
<evidence type="ECO:0000256" key="6">
    <source>
        <dbReference type="ARBA" id="ARBA00012949"/>
    </source>
</evidence>
<evidence type="ECO:0000256" key="17">
    <source>
        <dbReference type="ARBA" id="ARBA00023008"/>
    </source>
</evidence>
<evidence type="ECO:0000256" key="20">
    <source>
        <dbReference type="RuleBase" id="RU000370"/>
    </source>
</evidence>
<proteinExistence type="inferred from homology"/>
<dbReference type="Gene3D" id="1.20.210.10">
    <property type="entry name" value="Cytochrome c oxidase-like, subunit I domain"/>
    <property type="match status" value="1"/>
</dbReference>
<comment type="catalytic activity">
    <reaction evidence="19">
        <text>4 Fe(II)-[cytochrome c] + O2 + 8 H(+)(in) = 4 Fe(III)-[cytochrome c] + 2 H2O + 4 H(+)(out)</text>
        <dbReference type="Rhea" id="RHEA:11436"/>
        <dbReference type="Rhea" id="RHEA-COMP:10350"/>
        <dbReference type="Rhea" id="RHEA-COMP:14399"/>
        <dbReference type="ChEBI" id="CHEBI:15377"/>
        <dbReference type="ChEBI" id="CHEBI:15378"/>
        <dbReference type="ChEBI" id="CHEBI:15379"/>
        <dbReference type="ChEBI" id="CHEBI:29033"/>
        <dbReference type="ChEBI" id="CHEBI:29034"/>
        <dbReference type="EC" id="7.1.1.9"/>
    </reaction>
</comment>
<keyword evidence="15 21" id="KW-1133">Transmembrane helix</keyword>
<evidence type="ECO:0000256" key="14">
    <source>
        <dbReference type="ARBA" id="ARBA00022982"/>
    </source>
</evidence>
<feature type="transmembrane region" description="Helical" evidence="21">
    <location>
        <begin position="431"/>
        <end position="453"/>
    </location>
</feature>
<evidence type="ECO:0000256" key="12">
    <source>
        <dbReference type="ARBA" id="ARBA00022723"/>
    </source>
</evidence>
<evidence type="ECO:0000256" key="8">
    <source>
        <dbReference type="ARBA" id="ARBA00022475"/>
    </source>
</evidence>
<feature type="transmembrane region" description="Helical" evidence="21">
    <location>
        <begin position="162"/>
        <end position="184"/>
    </location>
</feature>
<keyword evidence="16" id="KW-0408">Iron</keyword>
<comment type="pathway">
    <text evidence="4">Energy metabolism; oxidative phosphorylation.</text>
</comment>
<comment type="caution">
    <text evidence="23">The sequence shown here is derived from an EMBL/GenBank/DDBJ whole genome shotgun (WGS) entry which is preliminary data.</text>
</comment>
<dbReference type="InterPro" id="IPR023616">
    <property type="entry name" value="Cyt_c_oxase-like_su1_dom"/>
</dbReference>
<feature type="transmembrane region" description="Helical" evidence="21">
    <location>
        <begin position="93"/>
        <end position="116"/>
    </location>
</feature>
<dbReference type="Proteomes" id="UP000654304">
    <property type="component" value="Unassembled WGS sequence"/>
</dbReference>
<name>A0ABR6ZZI0_9BURK</name>
<evidence type="ECO:0000256" key="7">
    <source>
        <dbReference type="ARBA" id="ARBA00022448"/>
    </source>
</evidence>
<dbReference type="RefSeq" id="WP_162018313.1">
    <property type="nucleotide sequence ID" value="NZ_CBDHGB010000001.1"/>
</dbReference>
<keyword evidence="14 20" id="KW-0249">Electron transport</keyword>
<evidence type="ECO:0000256" key="11">
    <source>
        <dbReference type="ARBA" id="ARBA00022692"/>
    </source>
</evidence>
<evidence type="ECO:0000256" key="15">
    <source>
        <dbReference type="ARBA" id="ARBA00022989"/>
    </source>
</evidence>
<keyword evidence="12" id="KW-0479">Metal-binding</keyword>
<dbReference type="PROSITE" id="PS50855">
    <property type="entry name" value="COX1"/>
    <property type="match status" value="1"/>
</dbReference>
<comment type="similarity">
    <text evidence="5 20">Belongs to the heme-copper respiratory oxidase family.</text>
</comment>
<dbReference type="NCBIfam" id="TIGR00780">
    <property type="entry name" value="ccoN"/>
    <property type="match status" value="1"/>
</dbReference>
<feature type="transmembrane region" description="Helical" evidence="21">
    <location>
        <begin position="21"/>
        <end position="41"/>
    </location>
</feature>
<dbReference type="SUPFAM" id="SSF81442">
    <property type="entry name" value="Cytochrome c oxidase subunit I-like"/>
    <property type="match status" value="1"/>
</dbReference>
<dbReference type="PANTHER" id="PTHR10422:SF29">
    <property type="entry name" value="CYTOCHROME C OXIDASE SUBUNIT 1 HOMOLOG, BACTEROID"/>
    <property type="match status" value="1"/>
</dbReference>
<feature type="transmembrane region" description="Helical" evidence="21">
    <location>
        <begin position="61"/>
        <end position="81"/>
    </location>
</feature>
<evidence type="ECO:0000256" key="9">
    <source>
        <dbReference type="ARBA" id="ARBA00022617"/>
    </source>
</evidence>
<evidence type="ECO:0000256" key="1">
    <source>
        <dbReference type="ARBA" id="ARBA00001970"/>
    </source>
</evidence>
<evidence type="ECO:0000313" key="24">
    <source>
        <dbReference type="Proteomes" id="UP000654304"/>
    </source>
</evidence>
<sequence length="478" mass="53481">MTITKENTYNYRVVRQFSVMAVVWGIVGMLVGVLIATQLAWPEFLGGIPWLSYGRLRPLHTNAVIFAFGGCALFATAYYVVQRTSNVRLFSDGLAEFTFWGWQLVIVAAAITLPLGYTQGKEYAELEWPIDLLIAVVWVAFAVVFFGTLVKRKVEHIYVANWFYGAFIIAVAVLHIVNSAAMPVSLFKSYSAYSGVQDAMVQWWYGHNAVGFFLTAGFLGMMYYFIPKQIERPVYSYRLSIVHFWALIFTYMWAGPHHLHYTALPDWAQSIGMLFSLILLAPSWGGMVNGIMTLSGAWSKLRSDPILRFLIVSLSFYGMSTFEGPMMAIKTVNSLSHYTDWTVGHVHSGALGWVGFISIGSLYYLIPRLFGQTQMYSKRLIEVHFWVATIGVVLYIASMWIAGVMQGLMWRAVNEDGTLTYSFVESVKATFPYYVIRLTGGAMYLSGMLVMAYNVAKTLMGAKPANNTIPAVPAAAHA</sequence>
<evidence type="ECO:0000256" key="4">
    <source>
        <dbReference type="ARBA" id="ARBA00004673"/>
    </source>
</evidence>
<evidence type="ECO:0000256" key="16">
    <source>
        <dbReference type="ARBA" id="ARBA00023004"/>
    </source>
</evidence>
<feature type="domain" description="Cytochrome oxidase subunit I profile" evidence="22">
    <location>
        <begin position="17"/>
        <end position="478"/>
    </location>
</feature>
<dbReference type="EMBL" id="JACOGD010000001">
    <property type="protein sequence ID" value="MBC3930079.1"/>
    <property type="molecule type" value="Genomic_DNA"/>
</dbReference>
<feature type="transmembrane region" description="Helical" evidence="21">
    <location>
        <begin position="349"/>
        <end position="366"/>
    </location>
</feature>
<evidence type="ECO:0000256" key="5">
    <source>
        <dbReference type="ARBA" id="ARBA00009578"/>
    </source>
</evidence>
<dbReference type="InterPro" id="IPR004677">
    <property type="entry name" value="Cyt_c_oxidase_cbb3_su1"/>
</dbReference>
<comment type="cofactor">
    <cofactor evidence="1">
        <name>heme b</name>
        <dbReference type="ChEBI" id="CHEBI:60344"/>
    </cofactor>
</comment>
<keyword evidence="13" id="KW-1278">Translocase</keyword>
<evidence type="ECO:0000256" key="18">
    <source>
        <dbReference type="ARBA" id="ARBA00023136"/>
    </source>
</evidence>
<reference evidence="23 24" key="1">
    <citation type="submission" date="2020-08" db="EMBL/GenBank/DDBJ databases">
        <title>Novel species isolated from subtropical streams in China.</title>
        <authorList>
            <person name="Lu H."/>
        </authorList>
    </citation>
    <scope>NUCLEOTIDE SEQUENCE [LARGE SCALE GENOMIC DNA]</scope>
    <source>
        <strain evidence="23 24">CY22W</strain>
    </source>
</reference>
<evidence type="ECO:0000256" key="2">
    <source>
        <dbReference type="ARBA" id="ARBA00001973"/>
    </source>
</evidence>
<dbReference type="InterPro" id="IPR036927">
    <property type="entry name" value="Cyt_c_oxase-like_su1_sf"/>
</dbReference>
<dbReference type="EC" id="7.1.1.9" evidence="6"/>
<comment type="cofactor">
    <cofactor evidence="2">
        <name>Cu(2+)</name>
        <dbReference type="ChEBI" id="CHEBI:29036"/>
    </cofactor>
</comment>
<dbReference type="InterPro" id="IPR023615">
    <property type="entry name" value="Cyt_c_Oxase_su1_BS"/>
</dbReference>
<accession>A0ABR6ZZI0</accession>
<feature type="transmembrane region" description="Helical" evidence="21">
    <location>
        <begin position="306"/>
        <end position="329"/>
    </location>
</feature>
<keyword evidence="18 21" id="KW-0472">Membrane</keyword>
<keyword evidence="8" id="KW-1003">Cell membrane</keyword>
<evidence type="ECO:0000256" key="21">
    <source>
        <dbReference type="SAM" id="Phobius"/>
    </source>
</evidence>
<evidence type="ECO:0000256" key="10">
    <source>
        <dbReference type="ARBA" id="ARBA00022660"/>
    </source>
</evidence>
<feature type="transmembrane region" description="Helical" evidence="21">
    <location>
        <begin position="386"/>
        <end position="411"/>
    </location>
</feature>
<dbReference type="CDD" id="cd01661">
    <property type="entry name" value="cbb3_Oxidase_I"/>
    <property type="match status" value="1"/>
</dbReference>
<comment type="subcellular location">
    <subcellularLocation>
        <location evidence="3">Cell membrane</location>
        <topology evidence="3">Multi-pass membrane protein</topology>
    </subcellularLocation>
</comment>
<feature type="transmembrane region" description="Helical" evidence="21">
    <location>
        <begin position="128"/>
        <end position="150"/>
    </location>
</feature>
<evidence type="ECO:0000256" key="13">
    <source>
        <dbReference type="ARBA" id="ARBA00022967"/>
    </source>
</evidence>
<gene>
    <name evidence="23" type="primary">ccoN</name>
    <name evidence="23" type="ORF">H8K43_00210</name>
</gene>
<keyword evidence="9 20" id="KW-0349">Heme</keyword>
<evidence type="ECO:0000313" key="23">
    <source>
        <dbReference type="EMBL" id="MBC3930079.1"/>
    </source>
</evidence>
<dbReference type="InterPro" id="IPR000883">
    <property type="entry name" value="Cyt_C_Oxase_1"/>
</dbReference>
<evidence type="ECO:0000256" key="19">
    <source>
        <dbReference type="ARBA" id="ARBA00047816"/>
    </source>
</evidence>
<feature type="transmembrane region" description="Helical" evidence="21">
    <location>
        <begin position="237"/>
        <end position="254"/>
    </location>
</feature>
<evidence type="ECO:0000256" key="3">
    <source>
        <dbReference type="ARBA" id="ARBA00004651"/>
    </source>
</evidence>
<feature type="transmembrane region" description="Helical" evidence="21">
    <location>
        <begin position="204"/>
        <end position="225"/>
    </location>
</feature>
<keyword evidence="11 20" id="KW-0812">Transmembrane</keyword>
<keyword evidence="24" id="KW-1185">Reference proteome</keyword>
<dbReference type="PANTHER" id="PTHR10422">
    <property type="entry name" value="CYTOCHROME C OXIDASE SUBUNIT 1"/>
    <property type="match status" value="1"/>
</dbReference>
<evidence type="ECO:0000259" key="22">
    <source>
        <dbReference type="PROSITE" id="PS50855"/>
    </source>
</evidence>
<feature type="transmembrane region" description="Helical" evidence="21">
    <location>
        <begin position="274"/>
        <end position="294"/>
    </location>
</feature>
<keyword evidence="7 20" id="KW-0813">Transport</keyword>
<keyword evidence="17" id="KW-0186">Copper</keyword>
<dbReference type="Pfam" id="PF00115">
    <property type="entry name" value="COX1"/>
    <property type="match status" value="1"/>
</dbReference>
<protein>
    <recommendedName>
        <fullName evidence="6">cytochrome-c oxidase</fullName>
        <ecNumber evidence="6">7.1.1.9</ecNumber>
    </recommendedName>
</protein>
<keyword evidence="10 20" id="KW-0679">Respiratory chain</keyword>
<organism evidence="23 24">
    <name type="scientific">Undibacterium curvum</name>
    <dbReference type="NCBI Taxonomy" id="2762294"/>
    <lineage>
        <taxon>Bacteria</taxon>
        <taxon>Pseudomonadati</taxon>
        <taxon>Pseudomonadota</taxon>
        <taxon>Betaproteobacteria</taxon>
        <taxon>Burkholderiales</taxon>
        <taxon>Oxalobacteraceae</taxon>
        <taxon>Undibacterium</taxon>
    </lineage>
</organism>